<proteinExistence type="predicted"/>
<protein>
    <submittedName>
        <fullName evidence="1">Kelch repeat type 1-containing protein</fullName>
    </submittedName>
</protein>
<organism evidence="1 2">
    <name type="scientific">Paludibacter propionicigenes (strain DSM 17365 / JCM 13257 / WB4)</name>
    <dbReference type="NCBI Taxonomy" id="694427"/>
    <lineage>
        <taxon>Bacteria</taxon>
        <taxon>Pseudomonadati</taxon>
        <taxon>Bacteroidota</taxon>
        <taxon>Bacteroidia</taxon>
        <taxon>Bacteroidales</taxon>
        <taxon>Paludibacteraceae</taxon>
        <taxon>Paludibacter</taxon>
    </lineage>
</organism>
<sequence length="307" mass="34596">MVESPYPSILFQKTASLPDIGRASAVAFVVNGKGYVTLGRNSNASDSLKDCWQYDPVLDNWTKKASFPGVARVKAIAVVVNDKAYVGLGFNRHKGAYSGGTLQDFWMYDPVFDHWTRKADFPSTATDASVSFVRNNSIYVGAGFNGSAYTNEFWKYNPDQDSWVRLKDFPAWARMCAVLCADENHVYFGTGYRFEDYNDWWEYFPATDSWARRKDMPDKGRVTSVGFSIANRYFVASGRHWGGPQTGGKLLSNIMEYDANRNTWYKRGDIPGGARENAVCFVINGKAYIGQGENNTDIINDFWSFEP</sequence>
<dbReference type="PANTHER" id="PTHR45632">
    <property type="entry name" value="LD33804P"/>
    <property type="match status" value="1"/>
</dbReference>
<dbReference type="Proteomes" id="UP000008718">
    <property type="component" value="Chromosome"/>
</dbReference>
<dbReference type="SUPFAM" id="SSF117281">
    <property type="entry name" value="Kelch motif"/>
    <property type="match status" value="1"/>
</dbReference>
<gene>
    <name evidence="1" type="ordered locus">Palpr_0947</name>
</gene>
<dbReference type="SMART" id="SM00612">
    <property type="entry name" value="Kelch"/>
    <property type="match status" value="2"/>
</dbReference>
<keyword evidence="2" id="KW-1185">Reference proteome</keyword>
<evidence type="ECO:0000313" key="1">
    <source>
        <dbReference type="EMBL" id="ADQ79097.1"/>
    </source>
</evidence>
<dbReference type="eggNOG" id="COG3055">
    <property type="taxonomic scope" value="Bacteria"/>
</dbReference>
<dbReference type="Gene3D" id="2.120.10.80">
    <property type="entry name" value="Kelch-type beta propeller"/>
    <property type="match status" value="2"/>
</dbReference>
<dbReference type="AlphaFoldDB" id="E4T303"/>
<dbReference type="EMBL" id="CP002345">
    <property type="protein sequence ID" value="ADQ79097.1"/>
    <property type="molecule type" value="Genomic_DNA"/>
</dbReference>
<reference evidence="1 2" key="2">
    <citation type="journal article" date="2011" name="Stand. Genomic Sci.">
        <title>Complete genome sequence of Paludibacter propionicigenes type strain (WB4).</title>
        <authorList>
            <person name="Gronow S."/>
            <person name="Munk C."/>
            <person name="Lapidus A."/>
            <person name="Nolan M."/>
            <person name="Lucas S."/>
            <person name="Hammon N."/>
            <person name="Deshpande S."/>
            <person name="Cheng J.F."/>
            <person name="Tapia R."/>
            <person name="Han C."/>
            <person name="Goodwin L."/>
            <person name="Pitluck S."/>
            <person name="Liolios K."/>
            <person name="Ivanova N."/>
            <person name="Mavromatis K."/>
            <person name="Mikhailova N."/>
            <person name="Pati A."/>
            <person name="Chen A."/>
            <person name="Palaniappan K."/>
            <person name="Land M."/>
            <person name="Hauser L."/>
            <person name="Chang Y.J."/>
            <person name="Jeffries C.D."/>
            <person name="Brambilla E."/>
            <person name="Rohde M."/>
            <person name="Goker M."/>
            <person name="Detter J.C."/>
            <person name="Woyke T."/>
            <person name="Bristow J."/>
            <person name="Eisen J.A."/>
            <person name="Markowitz V."/>
            <person name="Hugenholtz P."/>
            <person name="Kyrpides N.C."/>
            <person name="Klenk H.P."/>
        </authorList>
    </citation>
    <scope>NUCLEOTIDE SEQUENCE [LARGE SCALE GENOMIC DNA]</scope>
    <source>
        <strain evidence="2">DSM 17365 / JCM 13257 / WB4</strain>
    </source>
</reference>
<evidence type="ECO:0000313" key="2">
    <source>
        <dbReference type="Proteomes" id="UP000008718"/>
    </source>
</evidence>
<reference key="1">
    <citation type="submission" date="2010-11" db="EMBL/GenBank/DDBJ databases">
        <title>The complete genome of Paludibacter propionicigenes DSM 17365.</title>
        <authorList>
            <consortium name="US DOE Joint Genome Institute (JGI-PGF)"/>
            <person name="Lucas S."/>
            <person name="Copeland A."/>
            <person name="Lapidus A."/>
            <person name="Bruce D."/>
            <person name="Goodwin L."/>
            <person name="Pitluck S."/>
            <person name="Kyrpides N."/>
            <person name="Mavromatis K."/>
            <person name="Ivanova N."/>
            <person name="Munk A.C."/>
            <person name="Brettin T."/>
            <person name="Detter J.C."/>
            <person name="Han C."/>
            <person name="Tapia R."/>
            <person name="Land M."/>
            <person name="Hauser L."/>
            <person name="Markowitz V."/>
            <person name="Cheng J.-F."/>
            <person name="Hugenholtz P."/>
            <person name="Woyke T."/>
            <person name="Wu D."/>
            <person name="Gronow S."/>
            <person name="Wellnitz S."/>
            <person name="Brambilla E."/>
            <person name="Klenk H.-P."/>
            <person name="Eisen J.A."/>
        </authorList>
    </citation>
    <scope>NUCLEOTIDE SEQUENCE</scope>
    <source>
        <strain>WB4</strain>
    </source>
</reference>
<dbReference type="InterPro" id="IPR015915">
    <property type="entry name" value="Kelch-typ_b-propeller"/>
</dbReference>
<dbReference type="Pfam" id="PF01344">
    <property type="entry name" value="Kelch_1"/>
    <property type="match status" value="1"/>
</dbReference>
<accession>E4T303</accession>
<dbReference type="InterPro" id="IPR006652">
    <property type="entry name" value="Kelch_1"/>
</dbReference>
<name>E4T303_PALPW</name>
<dbReference type="KEGG" id="ppn:Palpr_0947"/>
<dbReference type="HOGENOM" id="CLU_054483_0_0_10"/>
<dbReference type="STRING" id="694427.Palpr_0947"/>